<protein>
    <submittedName>
        <fullName evidence="2 3">Uncharacterized protein</fullName>
    </submittedName>
</protein>
<sequence>MSSTKSTSSWMSWTTDDLVMRRFQVLPELLIVGYLQSLFISLKGKIFKSKNDEEEEDDGHSKGRGDAVGDAVEIAKKILKNCLDVISSIKVCLDYLIAKDKKIKFIYIRSLLSCVLNVIQSSYIHCKESRGIYGDCMELVSNELSTLFKTINELARVCGIVSSLDRNATVNLWKFIVSVSCSEKHSYKLTALRFGYIVNVLCNDIKSFAREVASTDKTPQFDGKLVKFISFEMRSLVMMITECNNNNYNDENNKNDDEDGDDGPIKEPMKNVLDLISSIIVSTHLLIGRANDGKLFREQVTVAVEPLISYLGKDSKFADLIINSNNNNVSDCHDDDDGDESGGDNDDDGHEIFGRLIIILMMMRSYSSSPDWLAENSNGPIAERIISRFFSRFKKCQIYMDFPMKLGHSPNSDRPMGYMSLYEYSLSTVVTFIASLQCNVLKYLEVILLGNVLDYKHVYNAMLAMDIWCYINRFSPAEVCCKQFSTLLDLLKRMLTINNNNNENDDDDCVCGVDDDDGKGFDEEVDDYDRQLVSLRLLIKRLFRILPGNFQMSCMKNYSEILLPFVQMPLKPELNDLALRNYSIFCSEVEKWVLIGTNCDNNNKNNNNNKNVRSVLKIPQLNALLCNLMSVISVSTKKQNKMRIRLMSAIFNVISEVFTIFGEGNNNNNAGSSSSNAGSSSFGITNAEYEYEDVVLKILKMAATHLRVSSSSSLSTSSSSSSSSRLLQQHIKLHSEVLLVIRSLALYQFKTPRLISMTSFLIKTCLTCSVASYDPLPEQLAMEAFAHFARKTKNVDLIRQCVRDDGASCGDGFNGSDGLVMFIKKLNNKNDADDDDEDGPIKVLTFNMKRLKEKKKGDGKLRDGDDEREIIKEDDEDDEDDDDGAKIHGDDDDCGSGSAKTTMMMMMTEECQTDDDVIHLPVTMNILDNDSDKKNNNNNNLNNHNNSGGNDYKDGDERRKVVDKFFSNIEKSLVAVESLIGDGYKLNSDQRSYLASLSKTISKM</sequence>
<organism evidence="3 4">
    <name type="scientific">Helobdella robusta</name>
    <name type="common">Californian leech</name>
    <dbReference type="NCBI Taxonomy" id="6412"/>
    <lineage>
        <taxon>Eukaryota</taxon>
        <taxon>Metazoa</taxon>
        <taxon>Spiralia</taxon>
        <taxon>Lophotrochozoa</taxon>
        <taxon>Annelida</taxon>
        <taxon>Clitellata</taxon>
        <taxon>Hirudinea</taxon>
        <taxon>Rhynchobdellida</taxon>
        <taxon>Glossiphoniidae</taxon>
        <taxon>Helobdella</taxon>
    </lineage>
</organism>
<feature type="region of interest" description="Disordered" evidence="1">
    <location>
        <begin position="855"/>
        <end position="899"/>
    </location>
</feature>
<dbReference type="EnsemblMetazoa" id="HelroT194280">
    <property type="protein sequence ID" value="HelroP194280"/>
    <property type="gene ID" value="HelroG194280"/>
</dbReference>
<dbReference type="PANTHER" id="PTHR16071:SF2">
    <property type="entry name" value="FIGNL1-INTERACTING REGULATOR OF RECOMBINATION AND MITOSIS"/>
    <property type="match status" value="1"/>
</dbReference>
<dbReference type="InParanoid" id="T1FVW2"/>
<dbReference type="Pfam" id="PF14868">
    <property type="entry name" value="DUF4487"/>
    <property type="match status" value="1"/>
</dbReference>
<dbReference type="Proteomes" id="UP000015101">
    <property type="component" value="Unassembled WGS sequence"/>
</dbReference>
<evidence type="ECO:0000313" key="3">
    <source>
        <dbReference type="EnsemblMetazoa" id="HelroP194280"/>
    </source>
</evidence>
<reference evidence="3" key="3">
    <citation type="submission" date="2015-06" db="UniProtKB">
        <authorList>
            <consortium name="EnsemblMetazoa"/>
        </authorList>
    </citation>
    <scope>IDENTIFICATION</scope>
</reference>
<dbReference type="EMBL" id="KB097650">
    <property type="protein sequence ID" value="ESN92331.1"/>
    <property type="molecule type" value="Genomic_DNA"/>
</dbReference>
<dbReference type="STRING" id="6412.T1FVW2"/>
<dbReference type="PANTHER" id="PTHR16071">
    <property type="entry name" value="CHROMOSOME 1 OPEN READING FRAME 112"/>
    <property type="match status" value="1"/>
</dbReference>
<gene>
    <name evidence="3" type="primary">20212958</name>
    <name evidence="2" type="ORF">HELRODRAFT_194280</name>
</gene>
<reference evidence="4" key="1">
    <citation type="submission" date="2012-12" db="EMBL/GenBank/DDBJ databases">
        <authorList>
            <person name="Hellsten U."/>
            <person name="Grimwood J."/>
            <person name="Chapman J.A."/>
            <person name="Shapiro H."/>
            <person name="Aerts A."/>
            <person name="Otillar R.P."/>
            <person name="Terry A.Y."/>
            <person name="Boore J.L."/>
            <person name="Simakov O."/>
            <person name="Marletaz F."/>
            <person name="Cho S.-J."/>
            <person name="Edsinger-Gonzales E."/>
            <person name="Havlak P."/>
            <person name="Kuo D.-H."/>
            <person name="Larsson T."/>
            <person name="Lv J."/>
            <person name="Arendt D."/>
            <person name="Savage R."/>
            <person name="Osoegawa K."/>
            <person name="de Jong P."/>
            <person name="Lindberg D.R."/>
            <person name="Seaver E.C."/>
            <person name="Weisblat D.A."/>
            <person name="Putnam N.H."/>
            <person name="Grigoriev I.V."/>
            <person name="Rokhsar D.S."/>
        </authorList>
    </citation>
    <scope>NUCLEOTIDE SEQUENCE</scope>
</reference>
<reference evidence="2 4" key="2">
    <citation type="journal article" date="2013" name="Nature">
        <title>Insights into bilaterian evolution from three spiralian genomes.</title>
        <authorList>
            <person name="Simakov O."/>
            <person name="Marletaz F."/>
            <person name="Cho S.J."/>
            <person name="Edsinger-Gonzales E."/>
            <person name="Havlak P."/>
            <person name="Hellsten U."/>
            <person name="Kuo D.H."/>
            <person name="Larsson T."/>
            <person name="Lv J."/>
            <person name="Arendt D."/>
            <person name="Savage R."/>
            <person name="Osoegawa K."/>
            <person name="de Jong P."/>
            <person name="Grimwood J."/>
            <person name="Chapman J.A."/>
            <person name="Shapiro H."/>
            <person name="Aerts A."/>
            <person name="Otillar R.P."/>
            <person name="Terry A.Y."/>
            <person name="Boore J.L."/>
            <person name="Grigoriev I.V."/>
            <person name="Lindberg D.R."/>
            <person name="Seaver E.C."/>
            <person name="Weisblat D.A."/>
            <person name="Putnam N.H."/>
            <person name="Rokhsar D.S."/>
        </authorList>
    </citation>
    <scope>NUCLEOTIDE SEQUENCE</scope>
</reference>
<feature type="region of interest" description="Disordered" evidence="1">
    <location>
        <begin position="928"/>
        <end position="955"/>
    </location>
</feature>
<dbReference type="OrthoDB" id="6088000at2759"/>
<dbReference type="GeneID" id="20212958"/>
<feature type="compositionally biased region" description="Low complexity" evidence="1">
    <location>
        <begin position="936"/>
        <end position="950"/>
    </location>
</feature>
<feature type="region of interest" description="Disordered" evidence="1">
    <location>
        <begin position="328"/>
        <end position="348"/>
    </location>
</feature>
<evidence type="ECO:0000313" key="4">
    <source>
        <dbReference type="Proteomes" id="UP000015101"/>
    </source>
</evidence>
<dbReference type="AlphaFoldDB" id="T1FVW2"/>
<accession>T1FVW2</accession>
<dbReference type="EMBL" id="AMQM01007639">
    <property type="status" value="NOT_ANNOTATED_CDS"/>
    <property type="molecule type" value="Genomic_DNA"/>
</dbReference>
<dbReference type="KEGG" id="hro:HELRODRAFT_194280"/>
<feature type="compositionally biased region" description="Basic and acidic residues" evidence="1">
    <location>
        <begin position="855"/>
        <end position="871"/>
    </location>
</feature>
<feature type="compositionally biased region" description="Acidic residues" evidence="1">
    <location>
        <begin position="333"/>
        <end position="348"/>
    </location>
</feature>
<proteinExistence type="predicted"/>
<evidence type="ECO:0000256" key="1">
    <source>
        <dbReference type="SAM" id="MobiDB-lite"/>
    </source>
</evidence>
<feature type="compositionally biased region" description="Acidic residues" evidence="1">
    <location>
        <begin position="872"/>
        <end position="883"/>
    </location>
</feature>
<keyword evidence="4" id="KW-1185">Reference proteome</keyword>
<evidence type="ECO:0000313" key="2">
    <source>
        <dbReference type="EMBL" id="ESN92331.1"/>
    </source>
</evidence>
<name>T1FVW2_HELRO</name>
<dbReference type="HOGENOM" id="CLU_299035_0_0_1"/>
<dbReference type="RefSeq" id="XP_009029571.1">
    <property type="nucleotide sequence ID" value="XM_009031323.1"/>
</dbReference>
<dbReference type="InterPro" id="IPR027902">
    <property type="entry name" value="DUF4487"/>
</dbReference>
<dbReference type="EMBL" id="AMQM01007638">
    <property type="status" value="NOT_ANNOTATED_CDS"/>
    <property type="molecule type" value="Genomic_DNA"/>
</dbReference>
<dbReference type="CTD" id="20212958"/>